<dbReference type="Gene3D" id="3.40.50.300">
    <property type="entry name" value="P-loop containing nucleotide triphosphate hydrolases"/>
    <property type="match status" value="1"/>
</dbReference>
<evidence type="ECO:0000313" key="11">
    <source>
        <dbReference type="Proteomes" id="UP000738359"/>
    </source>
</evidence>
<feature type="compositionally biased region" description="Low complexity" evidence="8">
    <location>
        <begin position="84"/>
        <end position="100"/>
    </location>
</feature>
<feature type="region of interest" description="Disordered" evidence="8">
    <location>
        <begin position="1"/>
        <end position="30"/>
    </location>
</feature>
<dbReference type="EMBL" id="JAAAHY010000520">
    <property type="protein sequence ID" value="KAF9962854.1"/>
    <property type="molecule type" value="Genomic_DNA"/>
</dbReference>
<dbReference type="Proteomes" id="UP000738359">
    <property type="component" value="Unassembled WGS sequence"/>
</dbReference>
<keyword evidence="3" id="KW-0547">Nucleotide-binding</keyword>
<evidence type="ECO:0000259" key="9">
    <source>
        <dbReference type="SMART" id="SM00382"/>
    </source>
</evidence>
<evidence type="ECO:0000256" key="3">
    <source>
        <dbReference type="ARBA" id="ARBA00022741"/>
    </source>
</evidence>
<evidence type="ECO:0000256" key="4">
    <source>
        <dbReference type="ARBA" id="ARBA00022763"/>
    </source>
</evidence>
<feature type="compositionally biased region" description="Low complexity" evidence="8">
    <location>
        <begin position="11"/>
        <end position="28"/>
    </location>
</feature>
<feature type="compositionally biased region" description="Low complexity" evidence="8">
    <location>
        <begin position="169"/>
        <end position="196"/>
    </location>
</feature>
<keyword evidence="4" id="KW-0227">DNA damage</keyword>
<feature type="compositionally biased region" description="Low complexity" evidence="8">
    <location>
        <begin position="842"/>
        <end position="851"/>
    </location>
</feature>
<feature type="compositionally biased region" description="Acidic residues" evidence="8">
    <location>
        <begin position="42"/>
        <end position="56"/>
    </location>
</feature>
<evidence type="ECO:0000256" key="6">
    <source>
        <dbReference type="ARBA" id="ARBA00023242"/>
    </source>
</evidence>
<organism evidence="10 11">
    <name type="scientific">Mortierella alpina</name>
    <name type="common">Oleaginous fungus</name>
    <name type="synonym">Mortierella renispora</name>
    <dbReference type="NCBI Taxonomy" id="64518"/>
    <lineage>
        <taxon>Eukaryota</taxon>
        <taxon>Fungi</taxon>
        <taxon>Fungi incertae sedis</taxon>
        <taxon>Mucoromycota</taxon>
        <taxon>Mortierellomycotina</taxon>
        <taxon>Mortierellomycetes</taxon>
        <taxon>Mortierellales</taxon>
        <taxon>Mortierellaceae</taxon>
        <taxon>Mortierella</taxon>
    </lineage>
</organism>
<evidence type="ECO:0000313" key="10">
    <source>
        <dbReference type="EMBL" id="KAF9962854.1"/>
    </source>
</evidence>
<comment type="subcellular location">
    <subcellularLocation>
        <location evidence="1">Nucleus</location>
    </subcellularLocation>
</comment>
<dbReference type="GO" id="GO:0003689">
    <property type="term" value="F:DNA clamp loader activity"/>
    <property type="evidence" value="ECO:0007669"/>
    <property type="project" value="TreeGrafter"/>
</dbReference>
<feature type="region of interest" description="Disordered" evidence="8">
    <location>
        <begin position="42"/>
        <end position="207"/>
    </location>
</feature>
<name>A0A9P6J5C4_MORAP</name>
<dbReference type="SMART" id="SM00382">
    <property type="entry name" value="AAA"/>
    <property type="match status" value="1"/>
</dbReference>
<evidence type="ECO:0000256" key="1">
    <source>
        <dbReference type="ARBA" id="ARBA00004123"/>
    </source>
</evidence>
<dbReference type="GO" id="GO:0033314">
    <property type="term" value="P:mitotic DNA replication checkpoint signaling"/>
    <property type="evidence" value="ECO:0007669"/>
    <property type="project" value="TreeGrafter"/>
</dbReference>
<accession>A0A9P6J5C4</accession>
<comment type="similarity">
    <text evidence="2">Belongs to the rad17/RAD24 family.</text>
</comment>
<dbReference type="OrthoDB" id="10265971at2759"/>
<dbReference type="GO" id="GO:0005524">
    <property type="term" value="F:ATP binding"/>
    <property type="evidence" value="ECO:0007669"/>
    <property type="project" value="UniProtKB-KW"/>
</dbReference>
<dbReference type="InterPro" id="IPR004582">
    <property type="entry name" value="Checkpoint_prot_Rad17_Rad24"/>
</dbReference>
<feature type="domain" description="AAA+ ATPase" evidence="9">
    <location>
        <begin position="249"/>
        <end position="440"/>
    </location>
</feature>
<evidence type="ECO:0000256" key="8">
    <source>
        <dbReference type="SAM" id="MobiDB-lite"/>
    </source>
</evidence>
<dbReference type="InterPro" id="IPR027417">
    <property type="entry name" value="P-loop_NTPase"/>
</dbReference>
<reference evidence="10" key="1">
    <citation type="journal article" date="2020" name="Fungal Divers.">
        <title>Resolving the Mortierellaceae phylogeny through synthesis of multi-gene phylogenetics and phylogenomics.</title>
        <authorList>
            <person name="Vandepol N."/>
            <person name="Liber J."/>
            <person name="Desiro A."/>
            <person name="Na H."/>
            <person name="Kennedy M."/>
            <person name="Barry K."/>
            <person name="Grigoriev I.V."/>
            <person name="Miller A.N."/>
            <person name="O'Donnell K."/>
            <person name="Stajich J.E."/>
            <person name="Bonito G."/>
        </authorList>
    </citation>
    <scope>NUCLEOTIDE SEQUENCE</scope>
    <source>
        <strain evidence="10">CK1249</strain>
    </source>
</reference>
<comment type="caution">
    <text evidence="10">The sequence shown here is derived from an EMBL/GenBank/DDBJ whole genome shotgun (WGS) entry which is preliminary data.</text>
</comment>
<dbReference type="AlphaFoldDB" id="A0A9P6J5C4"/>
<evidence type="ECO:0000256" key="5">
    <source>
        <dbReference type="ARBA" id="ARBA00022840"/>
    </source>
</evidence>
<keyword evidence="11" id="KW-1185">Reference proteome</keyword>
<dbReference type="Pfam" id="PF03215">
    <property type="entry name" value="Rad17"/>
    <property type="match status" value="1"/>
</dbReference>
<evidence type="ECO:0000256" key="7">
    <source>
        <dbReference type="ARBA" id="ARBA00023306"/>
    </source>
</evidence>
<dbReference type="PANTHER" id="PTHR12172">
    <property type="entry name" value="CELL CYCLE CHECKPOINT PROTEIN RAD17"/>
    <property type="match status" value="1"/>
</dbReference>
<feature type="region of interest" description="Disordered" evidence="8">
    <location>
        <begin position="330"/>
        <end position="351"/>
    </location>
</feature>
<dbReference type="InterPro" id="IPR003593">
    <property type="entry name" value="AAA+_ATPase"/>
</dbReference>
<dbReference type="GO" id="GO:0000077">
    <property type="term" value="P:DNA damage checkpoint signaling"/>
    <property type="evidence" value="ECO:0007669"/>
    <property type="project" value="TreeGrafter"/>
</dbReference>
<feature type="compositionally biased region" description="Basic and acidic residues" evidence="8">
    <location>
        <begin position="827"/>
        <end position="840"/>
    </location>
</feature>
<evidence type="ECO:0000256" key="2">
    <source>
        <dbReference type="ARBA" id="ARBA00006168"/>
    </source>
</evidence>
<dbReference type="GO" id="GO:0006281">
    <property type="term" value="P:DNA repair"/>
    <property type="evidence" value="ECO:0007669"/>
    <property type="project" value="InterPro"/>
</dbReference>
<feature type="compositionally biased region" description="Polar residues" evidence="8">
    <location>
        <begin position="334"/>
        <end position="345"/>
    </location>
</feature>
<keyword evidence="5" id="KW-0067">ATP-binding</keyword>
<proteinExistence type="inferred from homology"/>
<dbReference type="PANTHER" id="PTHR12172:SF0">
    <property type="entry name" value="CELL CYCLE CHECKPOINT PROTEIN RAD17"/>
    <property type="match status" value="1"/>
</dbReference>
<dbReference type="SUPFAM" id="SSF52540">
    <property type="entry name" value="P-loop containing nucleoside triphosphate hydrolases"/>
    <property type="match status" value="1"/>
</dbReference>
<protein>
    <submittedName>
        <fullName evidence="10">Cell cycle checkpoint protein rad17</fullName>
    </submittedName>
</protein>
<keyword evidence="6" id="KW-0539">Nucleus</keyword>
<keyword evidence="7" id="KW-0131">Cell cycle</keyword>
<sequence>MLDTSPETPARKAPQRSAKARSAASTSSMYKEAAAYVEFSDEVSDVISEPEDVSEDEVVHNTEDEDENEFDSTVKTRSGRARTKAANSSSNNGKGKSAASRNSPMSTTGKERAQRSKTAQAPSTLKGRKATSQVVATTAANSSAKASPVSTAVRRKASNIKFMPLDSVSTPSSSSSSTKATKSPSSSSARLVIASSKGSDPRQQEDQWTERYAPANIDEVAVHKGKIGNVREWLETYTSPSCAQQGSSGGAVLVLTGPAGSGKTTVLRKLAQEMDLQIIEWINSVNENSVIQRPTMPGQDKWRPGSIDDGQMRYLKGAHRYTPLVTSRDISRHSAGNGTSSTSSMGALATSPAGPRKKNIILIEDLPPISAYSSRKIFQDTISRFANSRNSNSSSVLVIIVSDVFSKQSTELLFSSSQESRDPALTIRTLLPSTILDRIDSGGRDNGKIKQIKFNPIAPTFMKKALRKLVDKEFRTTSVCAPDTAEMDQLIEIHDGDIRAVINALQFLCYLPTKKRKRYREAAVKLEEDMQGLVDTENIMTLGQDSSLGIFHAVAKVLYNRRDWSASPVQFDSDIVKVPPQARNKRRPPLRFNPEKDLIEKLPIDPDLYTLMLHQNYTRHMSSIDECLTAIEYLCVADQMTSSAGSGSNYTQMVQMQPYMTSLAVRGLLFAPTSAGPTASFSSGGSGQKKHWWPEMFAVNRTTRANDAMFSEVASDLAGDEAQGLSSGHITGPGFIPKAVIREELVPMLHKCANINPYMPIFSKTLRPSSKNFVRTGAGNFGKKVGMAKKEFGEGDEGFMEDVAPSVHESVSGNTDEIVSDMGGPDIRSEPRSGLSRERGGQQQQQQHQQQLYSQVAYEVVHDEDPIEDFSD</sequence>
<dbReference type="GO" id="GO:0003682">
    <property type="term" value="F:chromatin binding"/>
    <property type="evidence" value="ECO:0007669"/>
    <property type="project" value="TreeGrafter"/>
</dbReference>
<feature type="region of interest" description="Disordered" evidence="8">
    <location>
        <begin position="807"/>
        <end position="854"/>
    </location>
</feature>
<feature type="compositionally biased region" description="Low complexity" evidence="8">
    <location>
        <begin position="130"/>
        <end position="147"/>
    </location>
</feature>
<dbReference type="GO" id="GO:0005634">
    <property type="term" value="C:nucleus"/>
    <property type="evidence" value="ECO:0007669"/>
    <property type="project" value="UniProtKB-SubCell"/>
</dbReference>
<gene>
    <name evidence="10" type="primary">RAD17</name>
    <name evidence="10" type="ORF">BGZ70_007846</name>
</gene>